<dbReference type="InterPro" id="IPR036187">
    <property type="entry name" value="DNA_mismatch_repair_MutS_sf"/>
</dbReference>
<evidence type="ECO:0000313" key="5">
    <source>
        <dbReference type="Proteomes" id="UP000054107"/>
    </source>
</evidence>
<evidence type="ECO:0000259" key="3">
    <source>
        <dbReference type="SMART" id="SM00533"/>
    </source>
</evidence>
<dbReference type="PANTHER" id="PTHR11361">
    <property type="entry name" value="DNA MISMATCH REPAIR PROTEIN MUTS FAMILY MEMBER"/>
    <property type="match status" value="1"/>
</dbReference>
<proteinExistence type="inferred from homology"/>
<protein>
    <recommendedName>
        <fullName evidence="3">DNA mismatch repair protein MutS core domain-containing protein</fullName>
    </recommendedName>
</protein>
<comment type="similarity">
    <text evidence="1">Belongs to the DNA mismatch repair MutS family.</text>
</comment>
<dbReference type="GO" id="GO:0006298">
    <property type="term" value="P:mismatch repair"/>
    <property type="evidence" value="ECO:0007669"/>
    <property type="project" value="InterPro"/>
</dbReference>
<gene>
    <name evidence="4" type="primary">PARPA_14257.1 scaffold 48946</name>
</gene>
<dbReference type="Pfam" id="PF05192">
    <property type="entry name" value="MutS_III"/>
    <property type="match status" value="1"/>
</dbReference>
<sequence length="547" mass="61377">MSSQDADNVFSTQQTTKRGTIGGTNQSVSHVNTIGRPFSNFRNRPGTATTSIRRPPTTGTNSRSPKRVMAIAEGRGVAVEVGICVFDINSCEIIISQVRIQTDTALLWNDLFIGTFNLSEPQKILMPLYAERNQAARPGLDSENVGSKLNLALLNEFPHIPIVNVPRKYFNDEKGKQHIIEYCIQEDIAGLLFGASTKYYCLAALAGAFQHVLDTEGHSFSNHTIKFTYKGAEGSMLIDTITAKNLELVHNTAHTNSPRSTLLGIVDNTLTPMGKRLLRTNILQPPYSVEITNDRLNAIEELCRNEECIYNIQSCLKQLVDIDCIISFLVKIPNTSTQHSVSAVHYSEQKINHVIHLKQVMKSIKAIANSLPNNIRNATLQSDQYNLAAAINRIINQDIGIEKSSLGIPRQTYKETTEDIYDLIANYEETFNLKLKLDYTAAKGYSISIQINRLSDETHLPDIFIDVIQKKKTLQFTTLELLQKNSRLNESMTEVFLMSEKQNRDTASPKFQRQHKRFIQIIRGHSAAGLPNFTSILQFKFKQSCSP</sequence>
<dbReference type="AlphaFoldDB" id="A0A0B7NX52"/>
<dbReference type="InterPro" id="IPR007696">
    <property type="entry name" value="DNA_mismatch_repair_MutS_core"/>
</dbReference>
<evidence type="ECO:0000256" key="2">
    <source>
        <dbReference type="SAM" id="MobiDB-lite"/>
    </source>
</evidence>
<feature type="region of interest" description="Disordered" evidence="2">
    <location>
        <begin position="1"/>
        <end position="64"/>
    </location>
</feature>
<reference evidence="4 5" key="1">
    <citation type="submission" date="2014-09" db="EMBL/GenBank/DDBJ databases">
        <authorList>
            <person name="Ellenberger Sabrina"/>
        </authorList>
    </citation>
    <scope>NUCLEOTIDE SEQUENCE [LARGE SCALE GENOMIC DNA]</scope>
    <source>
        <strain evidence="4 5">CBS 412.66</strain>
    </source>
</reference>
<dbReference type="STRING" id="35722.A0A0B7NX52"/>
<dbReference type="PANTHER" id="PTHR11361:SF21">
    <property type="entry name" value="MUTS PROTEIN HOMOLOG 4"/>
    <property type="match status" value="1"/>
</dbReference>
<feature type="domain" description="DNA mismatch repair protein MutS core" evidence="3">
    <location>
        <begin position="257"/>
        <end position="531"/>
    </location>
</feature>
<dbReference type="OrthoDB" id="276261at2759"/>
<dbReference type="Proteomes" id="UP000054107">
    <property type="component" value="Unassembled WGS sequence"/>
</dbReference>
<feature type="compositionally biased region" description="Polar residues" evidence="2">
    <location>
        <begin position="1"/>
        <end position="32"/>
    </location>
</feature>
<dbReference type="InterPro" id="IPR045076">
    <property type="entry name" value="MutS"/>
</dbReference>
<dbReference type="GO" id="GO:0140664">
    <property type="term" value="F:ATP-dependent DNA damage sensor activity"/>
    <property type="evidence" value="ECO:0007669"/>
    <property type="project" value="InterPro"/>
</dbReference>
<dbReference type="GO" id="GO:0030983">
    <property type="term" value="F:mismatched DNA binding"/>
    <property type="evidence" value="ECO:0007669"/>
    <property type="project" value="InterPro"/>
</dbReference>
<organism evidence="4 5">
    <name type="scientific">Parasitella parasitica</name>
    <dbReference type="NCBI Taxonomy" id="35722"/>
    <lineage>
        <taxon>Eukaryota</taxon>
        <taxon>Fungi</taxon>
        <taxon>Fungi incertae sedis</taxon>
        <taxon>Mucoromycota</taxon>
        <taxon>Mucoromycotina</taxon>
        <taxon>Mucoromycetes</taxon>
        <taxon>Mucorales</taxon>
        <taxon>Mucorineae</taxon>
        <taxon>Mucoraceae</taxon>
        <taxon>Parasitella</taxon>
    </lineage>
</organism>
<dbReference type="Gene3D" id="1.10.1420.10">
    <property type="match status" value="1"/>
</dbReference>
<dbReference type="GO" id="GO:0007131">
    <property type="term" value="P:reciprocal meiotic recombination"/>
    <property type="evidence" value="ECO:0007669"/>
    <property type="project" value="TreeGrafter"/>
</dbReference>
<dbReference type="EMBL" id="LN734150">
    <property type="protein sequence ID" value="CEP19938.1"/>
    <property type="molecule type" value="Genomic_DNA"/>
</dbReference>
<accession>A0A0B7NX52</accession>
<dbReference type="SUPFAM" id="SSF48334">
    <property type="entry name" value="DNA repair protein MutS, domain III"/>
    <property type="match status" value="1"/>
</dbReference>
<keyword evidence="5" id="KW-1185">Reference proteome</keyword>
<name>A0A0B7NX52_9FUNG</name>
<evidence type="ECO:0000313" key="4">
    <source>
        <dbReference type="EMBL" id="CEP19938.1"/>
    </source>
</evidence>
<dbReference type="GO" id="GO:0005524">
    <property type="term" value="F:ATP binding"/>
    <property type="evidence" value="ECO:0007669"/>
    <property type="project" value="InterPro"/>
</dbReference>
<feature type="compositionally biased region" description="Polar residues" evidence="2">
    <location>
        <begin position="40"/>
        <end position="63"/>
    </location>
</feature>
<dbReference type="SMART" id="SM00533">
    <property type="entry name" value="MUTSd"/>
    <property type="match status" value="1"/>
</dbReference>
<evidence type="ECO:0000256" key="1">
    <source>
        <dbReference type="ARBA" id="ARBA00006271"/>
    </source>
</evidence>
<dbReference type="GO" id="GO:0005634">
    <property type="term" value="C:nucleus"/>
    <property type="evidence" value="ECO:0007669"/>
    <property type="project" value="TreeGrafter"/>
</dbReference>